<evidence type="ECO:0000256" key="4">
    <source>
        <dbReference type="ARBA" id="ARBA00039009"/>
    </source>
</evidence>
<dbReference type="InterPro" id="IPR045851">
    <property type="entry name" value="AMP-bd_C_sf"/>
</dbReference>
<dbReference type="EMBL" id="MNPL01003987">
    <property type="protein sequence ID" value="OQR77068.1"/>
    <property type="molecule type" value="Genomic_DNA"/>
</dbReference>
<gene>
    <name evidence="9" type="ORF">BIW11_07355</name>
</gene>
<feature type="domain" description="AMP-dependent synthetase/ligase" evidence="8">
    <location>
        <begin position="79"/>
        <end position="468"/>
    </location>
</feature>
<evidence type="ECO:0000256" key="3">
    <source>
        <dbReference type="ARBA" id="ARBA00037247"/>
    </source>
</evidence>
<dbReference type="InParanoid" id="A0A1V9XUN6"/>
<feature type="non-terminal residue" evidence="9">
    <location>
        <position position="528"/>
    </location>
</feature>
<dbReference type="PROSITE" id="PS00455">
    <property type="entry name" value="AMP_BINDING"/>
    <property type="match status" value="1"/>
</dbReference>
<dbReference type="STRING" id="418985.A0A1V9XUN6"/>
<comment type="function">
    <text evidence="3">Acyl-CoA synthases catalyze the initial reaction in fatty acid metabolism, by forming a thioester with CoA. Has some preference toward medium-chain substrates. Plays a role in adipocyte differentiation.</text>
</comment>
<evidence type="ECO:0000256" key="6">
    <source>
        <dbReference type="ARBA" id="ARBA00047319"/>
    </source>
</evidence>
<keyword evidence="2" id="KW-0436">Ligase</keyword>
<dbReference type="OrthoDB" id="10253115at2759"/>
<evidence type="ECO:0000256" key="5">
    <source>
        <dbReference type="ARBA" id="ARBA00039638"/>
    </source>
</evidence>
<dbReference type="InterPro" id="IPR000873">
    <property type="entry name" value="AMP-dep_synth/lig_dom"/>
</dbReference>
<evidence type="ECO:0000256" key="2">
    <source>
        <dbReference type="ARBA" id="ARBA00022598"/>
    </source>
</evidence>
<reference evidence="9 10" key="1">
    <citation type="journal article" date="2017" name="Gigascience">
        <title>Draft genome of the honey bee ectoparasitic mite, Tropilaelaps mercedesae, is shaped by the parasitic life history.</title>
        <authorList>
            <person name="Dong X."/>
            <person name="Armstrong S.D."/>
            <person name="Xia D."/>
            <person name="Makepeace B.L."/>
            <person name="Darby A.C."/>
            <person name="Kadowaki T."/>
        </authorList>
    </citation>
    <scope>NUCLEOTIDE SEQUENCE [LARGE SCALE GENOMIC DNA]</scope>
    <source>
        <strain evidence="9">Wuxi-XJTLU</strain>
    </source>
</reference>
<dbReference type="PANTHER" id="PTHR43201:SF5">
    <property type="entry name" value="MEDIUM-CHAIN ACYL-COA LIGASE ACSF2, MITOCHONDRIAL"/>
    <property type="match status" value="1"/>
</dbReference>
<organism evidence="9 10">
    <name type="scientific">Tropilaelaps mercedesae</name>
    <dbReference type="NCBI Taxonomy" id="418985"/>
    <lineage>
        <taxon>Eukaryota</taxon>
        <taxon>Metazoa</taxon>
        <taxon>Ecdysozoa</taxon>
        <taxon>Arthropoda</taxon>
        <taxon>Chelicerata</taxon>
        <taxon>Arachnida</taxon>
        <taxon>Acari</taxon>
        <taxon>Parasitiformes</taxon>
        <taxon>Mesostigmata</taxon>
        <taxon>Gamasina</taxon>
        <taxon>Dermanyssoidea</taxon>
        <taxon>Laelapidae</taxon>
        <taxon>Tropilaelaps</taxon>
    </lineage>
</organism>
<dbReference type="GO" id="GO:0006631">
    <property type="term" value="P:fatty acid metabolic process"/>
    <property type="evidence" value="ECO:0007669"/>
    <property type="project" value="TreeGrafter"/>
</dbReference>
<sequence length="528" mass="57862">MAAFLSSRLKCAIHPLTRFFPSGNFRSAKLHYAADGRVSDCRVHRVAAAGLPSRHHSYWHGASSRPLLGCTTYDVLRATSNSKADEPAIVSCHQNIHKTYRQFIEDVDRLAGGLVSLGYPIGTMAGIMSANVYEWVVLQFAIAKLGWILVNINPAYQIPELEYVLNLVQCKVLIIGEREHNMQDFHDMVSQLVPGIQEMIPTQLKSERLPHLRIVINLGPDRKNGCVLYGDLVEACTPSLSRTADEINAKLDVDAFTNVQFTSGTTGKPKAVPLTHHNTVNNARTIGEWSGVAEDPTAAVCLNVPLMHCFGCIIGSLSSVIHGAKLVMPAPRFNAVAALDAIKTHKCTMLLGTPTMYVDLLSNIDATSHDLTSLHSGIMSGAPCLLALREKVIRQMKLETLHVAYGATEMSPVVSFTQAEILKSRPESVGIAIDHVEVKIVDKANQIVPFGTRGELCSRGYHIFQGYLHEPGRTAEVIKNGWYYSGDEAVMSSDGVLTITGRVRDMIIRGGENIYPAEIENVLMEMPK</sequence>
<keyword evidence="10" id="KW-1185">Reference proteome</keyword>
<dbReference type="EC" id="6.2.1.2" evidence="4"/>
<evidence type="ECO:0000313" key="9">
    <source>
        <dbReference type="EMBL" id="OQR77068.1"/>
    </source>
</evidence>
<evidence type="ECO:0000256" key="7">
    <source>
        <dbReference type="ARBA" id="ARBA00048277"/>
    </source>
</evidence>
<evidence type="ECO:0000256" key="1">
    <source>
        <dbReference type="ARBA" id="ARBA00006432"/>
    </source>
</evidence>
<dbReference type="Pfam" id="PF00501">
    <property type="entry name" value="AMP-binding"/>
    <property type="match status" value="1"/>
</dbReference>
<dbReference type="PANTHER" id="PTHR43201">
    <property type="entry name" value="ACYL-COA SYNTHETASE"/>
    <property type="match status" value="1"/>
</dbReference>
<proteinExistence type="inferred from homology"/>
<dbReference type="InterPro" id="IPR020845">
    <property type="entry name" value="AMP-binding_CS"/>
</dbReference>
<comment type="caution">
    <text evidence="9">The sequence shown here is derived from an EMBL/GenBank/DDBJ whole genome shotgun (WGS) entry which is preliminary data.</text>
</comment>
<dbReference type="AlphaFoldDB" id="A0A1V9XUN6"/>
<name>A0A1V9XUN6_9ACAR</name>
<dbReference type="SUPFAM" id="SSF56801">
    <property type="entry name" value="Acetyl-CoA synthetase-like"/>
    <property type="match status" value="1"/>
</dbReference>
<evidence type="ECO:0000313" key="10">
    <source>
        <dbReference type="Proteomes" id="UP000192247"/>
    </source>
</evidence>
<dbReference type="Proteomes" id="UP000192247">
    <property type="component" value="Unassembled WGS sequence"/>
</dbReference>
<dbReference type="Gene3D" id="3.40.50.12780">
    <property type="entry name" value="N-terminal domain of ligase-like"/>
    <property type="match status" value="1"/>
</dbReference>
<dbReference type="InterPro" id="IPR042099">
    <property type="entry name" value="ANL_N_sf"/>
</dbReference>
<dbReference type="Gene3D" id="3.30.300.30">
    <property type="match status" value="1"/>
</dbReference>
<accession>A0A1V9XUN6</accession>
<comment type="catalytic activity">
    <reaction evidence="6">
        <text>octanoate + ATP + CoA = octanoyl-CoA + AMP + diphosphate</text>
        <dbReference type="Rhea" id="RHEA:33631"/>
        <dbReference type="ChEBI" id="CHEBI:25646"/>
        <dbReference type="ChEBI" id="CHEBI:30616"/>
        <dbReference type="ChEBI" id="CHEBI:33019"/>
        <dbReference type="ChEBI" id="CHEBI:57287"/>
        <dbReference type="ChEBI" id="CHEBI:57386"/>
        <dbReference type="ChEBI" id="CHEBI:456215"/>
    </reaction>
</comment>
<evidence type="ECO:0000259" key="8">
    <source>
        <dbReference type="Pfam" id="PF00501"/>
    </source>
</evidence>
<dbReference type="GO" id="GO:0031956">
    <property type="term" value="F:medium-chain fatty acid-CoA ligase activity"/>
    <property type="evidence" value="ECO:0007669"/>
    <property type="project" value="UniProtKB-EC"/>
</dbReference>
<comment type="similarity">
    <text evidence="1">Belongs to the ATP-dependent AMP-binding enzyme family.</text>
</comment>
<protein>
    <recommendedName>
        <fullName evidence="5">Medium-chain acyl-CoA ligase ACSF2, mitochondrial</fullName>
        <ecNumber evidence="4">6.2.1.2</ecNumber>
    </recommendedName>
</protein>
<comment type="catalytic activity">
    <reaction evidence="7">
        <text>a medium-chain fatty acid + ATP + CoA = a medium-chain fatty acyl-CoA + AMP + diphosphate</text>
        <dbReference type="Rhea" id="RHEA:48340"/>
        <dbReference type="ChEBI" id="CHEBI:30616"/>
        <dbReference type="ChEBI" id="CHEBI:33019"/>
        <dbReference type="ChEBI" id="CHEBI:57287"/>
        <dbReference type="ChEBI" id="CHEBI:59558"/>
        <dbReference type="ChEBI" id="CHEBI:90546"/>
        <dbReference type="ChEBI" id="CHEBI:456215"/>
        <dbReference type="EC" id="6.2.1.2"/>
    </reaction>
</comment>